<keyword evidence="1" id="KW-0472">Membrane</keyword>
<keyword evidence="3" id="KW-1185">Reference proteome</keyword>
<feature type="transmembrane region" description="Helical" evidence="1">
    <location>
        <begin position="287"/>
        <end position="307"/>
    </location>
</feature>
<dbReference type="PANTHER" id="PTHR21530">
    <property type="entry name" value="PHEROMONE SHUTDOWN PROTEIN"/>
    <property type="match status" value="1"/>
</dbReference>
<name>A0A328C178_9DELT</name>
<dbReference type="AlphaFoldDB" id="A0A328C178"/>
<gene>
    <name evidence="2" type="ORF">DL240_17405</name>
</gene>
<dbReference type="InterPro" id="IPR005230">
    <property type="entry name" value="TraB_bac"/>
</dbReference>
<evidence type="ECO:0000313" key="2">
    <source>
        <dbReference type="EMBL" id="RAL20358.1"/>
    </source>
</evidence>
<protein>
    <submittedName>
        <fullName evidence="2">TraB family protein</fullName>
    </submittedName>
</protein>
<dbReference type="EMBL" id="QHKO01000011">
    <property type="protein sequence ID" value="RAL20358.1"/>
    <property type="molecule type" value="Genomic_DNA"/>
</dbReference>
<sequence>MAPAPEERQALSVGLPGVHRQVVERGGRRFVILDLPRVDEASLHALRATLQAERPGALAVELDAQRREWVGDPERWQTLNLLDVLRAKKGTLLNAYLSLRIFQKRFGSFEGAEPGDEMRIALEEAQRSGATLALVDRDMTITGLRAWRRTPFWMRLTLIFALSFGSLRRKKARPSEAQRARLQRRFRRLERSMPAVKQAFVEERDAHMACAIEAIDAPQVVALLSTAHADGVARHLARGSDPAGCRDAVPPKSVLSRVFPWALSAAIVGVFVLGFALGDAAALRDALLTWFVINAICTALATCVALAHPLTVVASALSAPIVSLNPAVGAGMVGGLVQLLVAPPSIRELEQVGDDIARLKGWWENRLARVALVFVLANLGSTIGTVVALAMFPDLFGG</sequence>
<dbReference type="PANTHER" id="PTHR21530:SF7">
    <property type="entry name" value="TRAB DOMAIN-CONTAINING PROTEIN"/>
    <property type="match status" value="1"/>
</dbReference>
<accession>A0A328C178</accession>
<feature type="transmembrane region" description="Helical" evidence="1">
    <location>
        <begin position="367"/>
        <end position="392"/>
    </location>
</feature>
<reference evidence="2 3" key="1">
    <citation type="submission" date="2018-05" db="EMBL/GenBank/DDBJ databases">
        <title>Lujinxingia marina gen. nov. sp. nov., a new facultative anaerobic member of the class Deltaproteobacteria, and proposal of Lujinxingaceae fam. nov.</title>
        <authorList>
            <person name="Li C.-M."/>
        </authorList>
    </citation>
    <scope>NUCLEOTIDE SEQUENCE [LARGE SCALE GENOMIC DNA]</scope>
    <source>
        <strain evidence="2 3">B210</strain>
    </source>
</reference>
<feature type="transmembrane region" description="Helical" evidence="1">
    <location>
        <begin position="258"/>
        <end position="278"/>
    </location>
</feature>
<proteinExistence type="predicted"/>
<evidence type="ECO:0000313" key="3">
    <source>
        <dbReference type="Proteomes" id="UP000249169"/>
    </source>
</evidence>
<comment type="caution">
    <text evidence="2">The sequence shown here is derived from an EMBL/GenBank/DDBJ whole genome shotgun (WGS) entry which is preliminary data.</text>
</comment>
<organism evidence="2 3">
    <name type="scientific">Lujinxingia litoralis</name>
    <dbReference type="NCBI Taxonomy" id="2211119"/>
    <lineage>
        <taxon>Bacteria</taxon>
        <taxon>Deltaproteobacteria</taxon>
        <taxon>Bradymonadales</taxon>
        <taxon>Lujinxingiaceae</taxon>
        <taxon>Lujinxingia</taxon>
    </lineage>
</organism>
<dbReference type="NCBIfam" id="TIGR00261">
    <property type="entry name" value="traB"/>
    <property type="match status" value="1"/>
</dbReference>
<dbReference type="CDD" id="cd14726">
    <property type="entry name" value="TraB_PrgY-like"/>
    <property type="match status" value="1"/>
</dbReference>
<keyword evidence="1" id="KW-1133">Transmembrane helix</keyword>
<evidence type="ECO:0000256" key="1">
    <source>
        <dbReference type="SAM" id="Phobius"/>
    </source>
</evidence>
<keyword evidence="1" id="KW-0812">Transmembrane</keyword>
<dbReference type="InterPro" id="IPR046345">
    <property type="entry name" value="TraB_PrgY-like"/>
</dbReference>
<dbReference type="Proteomes" id="UP000249169">
    <property type="component" value="Unassembled WGS sequence"/>
</dbReference>
<feature type="transmembrane region" description="Helical" evidence="1">
    <location>
        <begin position="327"/>
        <end position="346"/>
    </location>
</feature>